<organism evidence="5">
    <name type="scientific">marine sediment metagenome</name>
    <dbReference type="NCBI Taxonomy" id="412755"/>
    <lineage>
        <taxon>unclassified sequences</taxon>
        <taxon>metagenomes</taxon>
        <taxon>ecological metagenomes</taxon>
    </lineage>
</organism>
<name>X1CRF9_9ZZZZ</name>
<comment type="caution">
    <text evidence="5">The sequence shown here is derived from an EMBL/GenBank/DDBJ whole genome shotgun (WGS) entry which is preliminary data.</text>
</comment>
<dbReference type="Pfam" id="PF00005">
    <property type="entry name" value="ABC_tran"/>
    <property type="match status" value="1"/>
</dbReference>
<dbReference type="Gene3D" id="3.40.50.300">
    <property type="entry name" value="P-loop containing nucleotide triphosphate hydrolases"/>
    <property type="match status" value="1"/>
</dbReference>
<dbReference type="CDD" id="cd03225">
    <property type="entry name" value="ABC_cobalt_CbiO_domain1"/>
    <property type="match status" value="1"/>
</dbReference>
<sequence length="199" mass="21687">GAGKSTLLLHLNGILHSNGVVKVFGKLVDAKNLQWIRSKVGLVFQNPDDQLFSPTVFDDVAFGPINMGYSEAEVQQCVTRALDWVGMTGYEQRSPHHLSVGEKKRIAIATVLSMNPEIMVIDEPTSNLDPGSKWSLIELLKGFSVTKIIATHDLELVKALCQRVVVFDDGHIVADDAADHILANKSLLVAHRLAPAKTA</sequence>
<dbReference type="PROSITE" id="PS50893">
    <property type="entry name" value="ABC_TRANSPORTER_2"/>
    <property type="match status" value="1"/>
</dbReference>
<protein>
    <recommendedName>
        <fullName evidence="4">ABC transporter domain-containing protein</fullName>
    </recommendedName>
</protein>
<evidence type="ECO:0000313" key="5">
    <source>
        <dbReference type="EMBL" id="GAH10996.1"/>
    </source>
</evidence>
<dbReference type="GO" id="GO:0005524">
    <property type="term" value="F:ATP binding"/>
    <property type="evidence" value="ECO:0007669"/>
    <property type="project" value="UniProtKB-KW"/>
</dbReference>
<dbReference type="InterPro" id="IPR027417">
    <property type="entry name" value="P-loop_NTPase"/>
</dbReference>
<dbReference type="PANTHER" id="PTHR43553">
    <property type="entry name" value="HEAVY METAL TRANSPORTER"/>
    <property type="match status" value="1"/>
</dbReference>
<evidence type="ECO:0000259" key="4">
    <source>
        <dbReference type="PROSITE" id="PS50893"/>
    </source>
</evidence>
<dbReference type="InterPro" id="IPR003439">
    <property type="entry name" value="ABC_transporter-like_ATP-bd"/>
</dbReference>
<evidence type="ECO:0000256" key="1">
    <source>
        <dbReference type="ARBA" id="ARBA00022448"/>
    </source>
</evidence>
<gene>
    <name evidence="5" type="ORF">S01H4_54139</name>
</gene>
<dbReference type="SUPFAM" id="SSF52540">
    <property type="entry name" value="P-loop containing nucleoside triphosphate hydrolases"/>
    <property type="match status" value="1"/>
</dbReference>
<accession>X1CRF9</accession>
<feature type="non-terminal residue" evidence="5">
    <location>
        <position position="1"/>
    </location>
</feature>
<reference evidence="5" key="1">
    <citation type="journal article" date="2014" name="Front. Microbiol.">
        <title>High frequency of phylogenetically diverse reductive dehalogenase-homologous genes in deep subseafloor sedimentary metagenomes.</title>
        <authorList>
            <person name="Kawai M."/>
            <person name="Futagami T."/>
            <person name="Toyoda A."/>
            <person name="Takaki Y."/>
            <person name="Nishi S."/>
            <person name="Hori S."/>
            <person name="Arai W."/>
            <person name="Tsubouchi T."/>
            <person name="Morono Y."/>
            <person name="Uchiyama I."/>
            <person name="Ito T."/>
            <person name="Fujiyama A."/>
            <person name="Inagaki F."/>
            <person name="Takami H."/>
        </authorList>
    </citation>
    <scope>NUCLEOTIDE SEQUENCE</scope>
    <source>
        <strain evidence="5">Expedition CK06-06</strain>
    </source>
</reference>
<dbReference type="GO" id="GO:0042626">
    <property type="term" value="F:ATPase-coupled transmembrane transporter activity"/>
    <property type="evidence" value="ECO:0007669"/>
    <property type="project" value="TreeGrafter"/>
</dbReference>
<keyword evidence="2" id="KW-0547">Nucleotide-binding</keyword>
<proteinExistence type="predicted"/>
<dbReference type="InterPro" id="IPR017871">
    <property type="entry name" value="ABC_transporter-like_CS"/>
</dbReference>
<dbReference type="AlphaFoldDB" id="X1CRF9"/>
<keyword evidence="3" id="KW-0067">ATP-binding</keyword>
<evidence type="ECO:0000256" key="3">
    <source>
        <dbReference type="ARBA" id="ARBA00022840"/>
    </source>
</evidence>
<feature type="domain" description="ABC transporter" evidence="4">
    <location>
        <begin position="1"/>
        <end position="194"/>
    </location>
</feature>
<dbReference type="PANTHER" id="PTHR43553:SF24">
    <property type="entry name" value="ENERGY-COUPLING FACTOR TRANSPORTER ATP-BINDING PROTEIN ECFA1"/>
    <property type="match status" value="1"/>
</dbReference>
<dbReference type="PROSITE" id="PS00211">
    <property type="entry name" value="ABC_TRANSPORTER_1"/>
    <property type="match status" value="1"/>
</dbReference>
<dbReference type="InterPro" id="IPR050095">
    <property type="entry name" value="ECF_ABC_transporter_ATP-bd"/>
</dbReference>
<dbReference type="InterPro" id="IPR015856">
    <property type="entry name" value="ABC_transpr_CbiO/EcfA_su"/>
</dbReference>
<keyword evidence="1" id="KW-0813">Transport</keyword>
<dbReference type="GO" id="GO:0016887">
    <property type="term" value="F:ATP hydrolysis activity"/>
    <property type="evidence" value="ECO:0007669"/>
    <property type="project" value="InterPro"/>
</dbReference>
<dbReference type="EMBL" id="BART01031131">
    <property type="protein sequence ID" value="GAH10996.1"/>
    <property type="molecule type" value="Genomic_DNA"/>
</dbReference>
<evidence type="ECO:0000256" key="2">
    <source>
        <dbReference type="ARBA" id="ARBA00022741"/>
    </source>
</evidence>
<dbReference type="GO" id="GO:0043190">
    <property type="term" value="C:ATP-binding cassette (ABC) transporter complex"/>
    <property type="evidence" value="ECO:0007669"/>
    <property type="project" value="TreeGrafter"/>
</dbReference>